<evidence type="ECO:0000256" key="2">
    <source>
        <dbReference type="ARBA" id="ARBA00022475"/>
    </source>
</evidence>
<organism evidence="7 8">
    <name type="scientific">Kyrpidia spormannii</name>
    <dbReference type="NCBI Taxonomy" id="2055160"/>
    <lineage>
        <taxon>Bacteria</taxon>
        <taxon>Bacillati</taxon>
        <taxon>Bacillota</taxon>
        <taxon>Bacilli</taxon>
        <taxon>Bacillales</taxon>
        <taxon>Alicyclobacillaceae</taxon>
        <taxon>Kyrpidia</taxon>
    </lineage>
</organism>
<evidence type="ECO:0000256" key="1">
    <source>
        <dbReference type="ARBA" id="ARBA00004651"/>
    </source>
</evidence>
<feature type="transmembrane region" description="Helical" evidence="6">
    <location>
        <begin position="251"/>
        <end position="276"/>
    </location>
</feature>
<keyword evidence="3 6" id="KW-0812">Transmembrane</keyword>
<dbReference type="InterPro" id="IPR037294">
    <property type="entry name" value="ABC_BtuC-like"/>
</dbReference>
<feature type="transmembrane region" description="Helical" evidence="6">
    <location>
        <begin position="297"/>
        <end position="315"/>
    </location>
</feature>
<dbReference type="PANTHER" id="PTHR30482">
    <property type="entry name" value="HIGH-AFFINITY BRANCHED-CHAIN AMINO ACID TRANSPORT SYSTEM PERMEASE"/>
    <property type="match status" value="1"/>
</dbReference>
<sequence>MIRRGPLAQLYPPSWPAIVTVGIVLAVIPFVSGPYVLSVLIAVGLSAIVAVGLSLFIGYAGQISLGHAGFYGIGAYTSAILALRGVDGWATILIGMAITGGVAWLVSRPTLRLEGHYLAMATLGLGMILNIIMIQWTSVTGGPSGLTGIPPLTVGSLVFDADWKLYYLIWVMALLVIWGFRNLVHSRVGRALKALAESEAAASSLGVPTARFKEMAFILSAMVASLAGSLYAFYLSFVSPSTFDAMASIEFLIMAIAGGVRSVWGAPVGAAVVTILSQAMKSVVPALFPSAGGEYSILVFGVLLVVILLFLPQGIVPGLARGVLTIRHRWTRPGDSGSAAPGGEG</sequence>
<accession>A0A2K8N6K7</accession>
<keyword evidence="2" id="KW-1003">Cell membrane</keyword>
<dbReference type="AlphaFoldDB" id="A0A2K8N6K7"/>
<evidence type="ECO:0000256" key="5">
    <source>
        <dbReference type="ARBA" id="ARBA00023136"/>
    </source>
</evidence>
<feature type="transmembrane region" description="Helical" evidence="6">
    <location>
        <begin position="12"/>
        <end position="31"/>
    </location>
</feature>
<feature type="transmembrane region" description="Helical" evidence="6">
    <location>
        <begin position="118"/>
        <end position="136"/>
    </location>
</feature>
<feature type="transmembrane region" description="Helical" evidence="6">
    <location>
        <begin position="216"/>
        <end position="239"/>
    </location>
</feature>
<dbReference type="OrthoDB" id="9789927at2"/>
<dbReference type="GO" id="GO:0015658">
    <property type="term" value="F:branched-chain amino acid transmembrane transporter activity"/>
    <property type="evidence" value="ECO:0007669"/>
    <property type="project" value="InterPro"/>
</dbReference>
<dbReference type="RefSeq" id="WP_100667763.1">
    <property type="nucleotide sequence ID" value="NZ_CP024955.1"/>
</dbReference>
<evidence type="ECO:0000256" key="3">
    <source>
        <dbReference type="ARBA" id="ARBA00022692"/>
    </source>
</evidence>
<dbReference type="InterPro" id="IPR043428">
    <property type="entry name" value="LivM-like"/>
</dbReference>
<evidence type="ECO:0000256" key="6">
    <source>
        <dbReference type="SAM" id="Phobius"/>
    </source>
</evidence>
<dbReference type="Gene3D" id="1.10.3470.10">
    <property type="entry name" value="ABC transporter involved in vitamin B12 uptake, BtuC"/>
    <property type="match status" value="1"/>
</dbReference>
<keyword evidence="8" id="KW-1185">Reference proteome</keyword>
<dbReference type="InterPro" id="IPR001851">
    <property type="entry name" value="ABC_transp_permease"/>
</dbReference>
<reference evidence="8" key="1">
    <citation type="submission" date="2017-11" db="EMBL/GenBank/DDBJ databases">
        <title>Complete Genome Sequence of Kyrpidia sp. Strain EA-1, a thermophilic, hydrogen-oxidizing Bacterium, isolated from the Azores.</title>
        <authorList>
            <person name="Reiner J.E."/>
            <person name="Lapp C.J."/>
            <person name="Bunk B."/>
            <person name="Gescher J."/>
        </authorList>
    </citation>
    <scope>NUCLEOTIDE SEQUENCE [LARGE SCALE GENOMIC DNA]</scope>
    <source>
        <strain evidence="8">EA-1</strain>
    </source>
</reference>
<feature type="transmembrane region" description="Helical" evidence="6">
    <location>
        <begin position="165"/>
        <end position="184"/>
    </location>
</feature>
<feature type="transmembrane region" description="Helical" evidence="6">
    <location>
        <begin position="37"/>
        <end position="58"/>
    </location>
</feature>
<dbReference type="KEGG" id="kyr:CVV65_08540"/>
<evidence type="ECO:0000313" key="8">
    <source>
        <dbReference type="Proteomes" id="UP000231932"/>
    </source>
</evidence>
<dbReference type="PANTHER" id="PTHR30482:SF18">
    <property type="entry name" value="BRANCHED AMINO ACID TRANSPORT SYSTEM PERMEASE"/>
    <property type="match status" value="1"/>
</dbReference>
<name>A0A2K8N6K7_9BACL</name>
<evidence type="ECO:0000256" key="4">
    <source>
        <dbReference type="ARBA" id="ARBA00022989"/>
    </source>
</evidence>
<dbReference type="Pfam" id="PF02653">
    <property type="entry name" value="BPD_transp_2"/>
    <property type="match status" value="1"/>
</dbReference>
<dbReference type="Proteomes" id="UP000231932">
    <property type="component" value="Chromosome"/>
</dbReference>
<keyword evidence="5 6" id="KW-0472">Membrane</keyword>
<dbReference type="CDD" id="cd06581">
    <property type="entry name" value="TM_PBP1_LivM_like"/>
    <property type="match status" value="1"/>
</dbReference>
<keyword evidence="4 6" id="KW-1133">Transmembrane helix</keyword>
<dbReference type="EMBL" id="CP024955">
    <property type="protein sequence ID" value="ATY84964.1"/>
    <property type="molecule type" value="Genomic_DNA"/>
</dbReference>
<evidence type="ECO:0000313" key="7">
    <source>
        <dbReference type="EMBL" id="ATY84964.1"/>
    </source>
</evidence>
<comment type="subcellular location">
    <subcellularLocation>
        <location evidence="1">Cell membrane</location>
        <topology evidence="1">Multi-pass membrane protein</topology>
    </subcellularLocation>
</comment>
<gene>
    <name evidence="7" type="ORF">CVV65_08540</name>
</gene>
<proteinExistence type="predicted"/>
<dbReference type="GO" id="GO:0005886">
    <property type="term" value="C:plasma membrane"/>
    <property type="evidence" value="ECO:0007669"/>
    <property type="project" value="UniProtKB-SubCell"/>
</dbReference>
<protein>
    <submittedName>
        <fullName evidence="7">Branched-chain amino acid ABC transporter permease</fullName>
    </submittedName>
</protein>
<feature type="transmembrane region" description="Helical" evidence="6">
    <location>
        <begin position="89"/>
        <end position="106"/>
    </location>
</feature>